<evidence type="ECO:0000256" key="2">
    <source>
        <dbReference type="ARBA" id="ARBA00022692"/>
    </source>
</evidence>
<dbReference type="InterPro" id="IPR001902">
    <property type="entry name" value="SLC26A/SulP_fam"/>
</dbReference>
<reference evidence="7" key="1">
    <citation type="journal article" date="2016" name="Sci. Rep.">
        <title>Molecular characterization of firefly nuptial gifts: a multi-omics approach sheds light on postcopulatory sexual selection.</title>
        <authorList>
            <person name="Al-Wathiqui N."/>
            <person name="Fallon T.R."/>
            <person name="South A."/>
            <person name="Weng J.K."/>
            <person name="Lewis S.M."/>
        </authorList>
    </citation>
    <scope>NUCLEOTIDE SEQUENCE</scope>
</reference>
<sequence length="586" mass="64767">MNIHIEKDKLLASLKKRVHITQWITNYSKVDCVADLVSGLTLGLTIMPQSMAYASLANLPPHYGLYSSFMGGFVYTFFGSIKEVSIGPTSLMALLTLSYTKGLPIEFVILLCFLCGWVEFLMGIFKLGFLVDFISMPAISGFTTATSLTIILAQLKGLVGIRFSSDNIFHYAQKFYERSDNIKVNDLILGTCCIIILLIFSKFKDIKLKSPSATKALWLLSISRNALVVLVSSIIAFYFEHKYGESPFSLSGTVVSGIPTLALPKFSTQIGNDTVTFVGMVQKLGTGAIVLPVVAVLSNVAVAKAFSTGKPVDATQEMMTLGLCNILGSFVQSMPTCGAFTRSAVAHASGVHTPMTGVYVGTIILLALSFLTPYFYYVPKSSLSAVLISAVLFMIDYKIVPKLWKANKFELLVTVVTFIISLVFSVEQGLLVGVIINCIPLLKVWTRPQIEFSVKSLDKKRNYLLIKPELGLYYSASDFFNLRVQKMVSSIDYTVPLVIDFQHFFHVDYTSKETLKHLLTDLQSKNYNIIFLNITKSIAVTLEELIDQFCIRCCQSENEIFDELACTAVDIDDGAGTSLLRRMSKV</sequence>
<evidence type="ECO:0000256" key="5">
    <source>
        <dbReference type="SAM" id="Phobius"/>
    </source>
</evidence>
<evidence type="ECO:0000256" key="3">
    <source>
        <dbReference type="ARBA" id="ARBA00022989"/>
    </source>
</evidence>
<organism evidence="7">
    <name type="scientific">Photinus pyralis</name>
    <name type="common">Common eastern firefly</name>
    <name type="synonym">Lampyris pyralis</name>
    <dbReference type="NCBI Taxonomy" id="7054"/>
    <lineage>
        <taxon>Eukaryota</taxon>
        <taxon>Metazoa</taxon>
        <taxon>Ecdysozoa</taxon>
        <taxon>Arthropoda</taxon>
        <taxon>Hexapoda</taxon>
        <taxon>Insecta</taxon>
        <taxon>Pterygota</taxon>
        <taxon>Neoptera</taxon>
        <taxon>Endopterygota</taxon>
        <taxon>Coleoptera</taxon>
        <taxon>Polyphaga</taxon>
        <taxon>Elateriformia</taxon>
        <taxon>Elateroidea</taxon>
        <taxon>Lampyridae</taxon>
        <taxon>Lampyrinae</taxon>
        <taxon>Photinus</taxon>
    </lineage>
</organism>
<evidence type="ECO:0000256" key="4">
    <source>
        <dbReference type="ARBA" id="ARBA00023136"/>
    </source>
</evidence>
<dbReference type="InterPro" id="IPR011547">
    <property type="entry name" value="SLC26A/SulP_dom"/>
</dbReference>
<dbReference type="GO" id="GO:0016020">
    <property type="term" value="C:membrane"/>
    <property type="evidence" value="ECO:0007669"/>
    <property type="project" value="UniProtKB-SubCell"/>
</dbReference>
<feature type="transmembrane region" description="Helical" evidence="5">
    <location>
        <begin position="184"/>
        <end position="204"/>
    </location>
</feature>
<keyword evidence="3 5" id="KW-1133">Transmembrane helix</keyword>
<dbReference type="GO" id="GO:0055085">
    <property type="term" value="P:transmembrane transport"/>
    <property type="evidence" value="ECO:0007669"/>
    <property type="project" value="InterPro"/>
</dbReference>
<name>A0A1Y1LT26_PHOPY</name>
<feature type="transmembrane region" description="Helical" evidence="5">
    <location>
        <begin position="102"/>
        <end position="127"/>
    </location>
</feature>
<feature type="transmembrane region" description="Helical" evidence="5">
    <location>
        <begin position="216"/>
        <end position="239"/>
    </location>
</feature>
<proteinExistence type="predicted"/>
<evidence type="ECO:0000256" key="1">
    <source>
        <dbReference type="ARBA" id="ARBA00004141"/>
    </source>
</evidence>
<keyword evidence="2 5" id="KW-0812">Transmembrane</keyword>
<comment type="subcellular location">
    <subcellularLocation>
        <location evidence="1">Membrane</location>
        <topology evidence="1">Multi-pass membrane protein</topology>
    </subcellularLocation>
</comment>
<dbReference type="AlphaFoldDB" id="A0A1Y1LT26"/>
<evidence type="ECO:0000313" key="7">
    <source>
        <dbReference type="EMBL" id="JAV74726.1"/>
    </source>
</evidence>
<dbReference type="EMBL" id="GEZM01051738">
    <property type="protein sequence ID" value="JAV74726.1"/>
    <property type="molecule type" value="Transcribed_RNA"/>
</dbReference>
<feature type="transmembrane region" description="Helical" evidence="5">
    <location>
        <begin position="133"/>
        <end position="153"/>
    </location>
</feature>
<feature type="domain" description="SLC26A/SulP transporter" evidence="6">
    <location>
        <begin position="34"/>
        <end position="417"/>
    </location>
</feature>
<dbReference type="Pfam" id="PF00916">
    <property type="entry name" value="Sulfate_transp"/>
    <property type="match status" value="1"/>
</dbReference>
<feature type="transmembrane region" description="Helical" evidence="5">
    <location>
        <begin position="411"/>
        <end position="436"/>
    </location>
</feature>
<dbReference type="PANTHER" id="PTHR11814">
    <property type="entry name" value="SULFATE TRANSPORTER"/>
    <property type="match status" value="1"/>
</dbReference>
<keyword evidence="4 5" id="KW-0472">Membrane</keyword>
<evidence type="ECO:0000259" key="6">
    <source>
        <dbReference type="Pfam" id="PF00916"/>
    </source>
</evidence>
<accession>A0A1Y1LT26</accession>
<protein>
    <recommendedName>
        <fullName evidence="6">SLC26A/SulP transporter domain-containing protein</fullName>
    </recommendedName>
</protein>
<dbReference type="Gene3D" id="3.30.750.24">
    <property type="entry name" value="STAS domain"/>
    <property type="match status" value="1"/>
</dbReference>
<dbReference type="InterPro" id="IPR036513">
    <property type="entry name" value="STAS_dom_sf"/>
</dbReference>
<feature type="transmembrane region" description="Helical" evidence="5">
    <location>
        <begin position="357"/>
        <end position="376"/>
    </location>
</feature>
<feature type="transmembrane region" description="Helical" evidence="5">
    <location>
        <begin position="382"/>
        <end position="399"/>
    </location>
</feature>